<dbReference type="Gene3D" id="2.60.40.10">
    <property type="entry name" value="Immunoglobulins"/>
    <property type="match status" value="2"/>
</dbReference>
<dbReference type="EMBL" id="JANEYG010000007">
    <property type="protein sequence ID" value="KAJ8922095.1"/>
    <property type="molecule type" value="Genomic_DNA"/>
</dbReference>
<dbReference type="InterPro" id="IPR007110">
    <property type="entry name" value="Ig-like_dom"/>
</dbReference>
<dbReference type="Proteomes" id="UP001159042">
    <property type="component" value="Unassembled WGS sequence"/>
</dbReference>
<protein>
    <recommendedName>
        <fullName evidence="1">Ig-like domain-containing protein</fullName>
    </recommendedName>
</protein>
<dbReference type="InterPro" id="IPR013783">
    <property type="entry name" value="Ig-like_fold"/>
</dbReference>
<sequence length="143" mass="15547">MGSLFWMSVAGDEGRRATEYTVLDASGEYATGRSVLQLTLTRGDLLARFECKVESEALEDPIISWVTIDVHVTPTRIDLSGVKNHVVQGTNVLLICDVHGARPAASIRWANGTFPIIDENLVQTSPEDNVSAVRHISELVSLG</sequence>
<dbReference type="AlphaFoldDB" id="A0AAV8W6W8"/>
<evidence type="ECO:0000313" key="3">
    <source>
        <dbReference type="Proteomes" id="UP001159042"/>
    </source>
</evidence>
<reference evidence="2 3" key="1">
    <citation type="journal article" date="2023" name="Insect Mol. Biol.">
        <title>Genome sequencing provides insights into the evolution of gene families encoding plant cell wall-degrading enzymes in longhorned beetles.</title>
        <authorList>
            <person name="Shin N.R."/>
            <person name="Okamura Y."/>
            <person name="Kirsch R."/>
            <person name="Pauchet Y."/>
        </authorList>
    </citation>
    <scope>NUCLEOTIDE SEQUENCE [LARGE SCALE GENOMIC DNA]</scope>
    <source>
        <strain evidence="2">EAD_L_NR</strain>
    </source>
</reference>
<organism evidence="2 3">
    <name type="scientific">Exocentrus adspersus</name>
    <dbReference type="NCBI Taxonomy" id="1586481"/>
    <lineage>
        <taxon>Eukaryota</taxon>
        <taxon>Metazoa</taxon>
        <taxon>Ecdysozoa</taxon>
        <taxon>Arthropoda</taxon>
        <taxon>Hexapoda</taxon>
        <taxon>Insecta</taxon>
        <taxon>Pterygota</taxon>
        <taxon>Neoptera</taxon>
        <taxon>Endopterygota</taxon>
        <taxon>Coleoptera</taxon>
        <taxon>Polyphaga</taxon>
        <taxon>Cucujiformia</taxon>
        <taxon>Chrysomeloidea</taxon>
        <taxon>Cerambycidae</taxon>
        <taxon>Lamiinae</taxon>
        <taxon>Acanthocinini</taxon>
        <taxon>Exocentrus</taxon>
    </lineage>
</organism>
<keyword evidence="3" id="KW-1185">Reference proteome</keyword>
<comment type="caution">
    <text evidence="2">The sequence shown here is derived from an EMBL/GenBank/DDBJ whole genome shotgun (WGS) entry which is preliminary data.</text>
</comment>
<accession>A0AAV8W6W8</accession>
<dbReference type="PANTHER" id="PTHR23278:SF32">
    <property type="entry name" value="NEUROMUSCULIN, ISOFORM E"/>
    <property type="match status" value="1"/>
</dbReference>
<name>A0AAV8W6W8_9CUCU</name>
<feature type="domain" description="Ig-like" evidence="1">
    <location>
        <begin position="74"/>
        <end position="109"/>
    </location>
</feature>
<evidence type="ECO:0000259" key="1">
    <source>
        <dbReference type="PROSITE" id="PS50835"/>
    </source>
</evidence>
<evidence type="ECO:0000313" key="2">
    <source>
        <dbReference type="EMBL" id="KAJ8922095.1"/>
    </source>
</evidence>
<dbReference type="SUPFAM" id="SSF48726">
    <property type="entry name" value="Immunoglobulin"/>
    <property type="match status" value="1"/>
</dbReference>
<dbReference type="PANTHER" id="PTHR23278">
    <property type="entry name" value="SIDESTEP PROTEIN"/>
    <property type="match status" value="1"/>
</dbReference>
<dbReference type="PROSITE" id="PS50835">
    <property type="entry name" value="IG_LIKE"/>
    <property type="match status" value="1"/>
</dbReference>
<dbReference type="InterPro" id="IPR036179">
    <property type="entry name" value="Ig-like_dom_sf"/>
</dbReference>
<proteinExistence type="predicted"/>
<gene>
    <name evidence="2" type="ORF">NQ315_004027</name>
</gene>